<feature type="transmembrane region" description="Helical" evidence="5">
    <location>
        <begin position="13"/>
        <end position="38"/>
    </location>
</feature>
<comment type="caution">
    <text evidence="7">The sequence shown here is derived from an EMBL/GenBank/DDBJ whole genome shotgun (WGS) entry which is preliminary data.</text>
</comment>
<organism evidence="7 10">
    <name type="scientific">Adineta ricciae</name>
    <name type="common">Rotifer</name>
    <dbReference type="NCBI Taxonomy" id="249248"/>
    <lineage>
        <taxon>Eukaryota</taxon>
        <taxon>Metazoa</taxon>
        <taxon>Spiralia</taxon>
        <taxon>Gnathifera</taxon>
        <taxon>Rotifera</taxon>
        <taxon>Eurotatoria</taxon>
        <taxon>Bdelloidea</taxon>
        <taxon>Adinetida</taxon>
        <taxon>Adinetidae</taxon>
        <taxon>Adineta</taxon>
    </lineage>
</organism>
<gene>
    <name evidence="7" type="ORF">EDS130_LOCUS1952</name>
    <name evidence="8" type="ORF">XAT740_LOCUS18961</name>
</gene>
<dbReference type="GO" id="GO:0004930">
    <property type="term" value="F:G protein-coupled receptor activity"/>
    <property type="evidence" value="ECO:0007669"/>
    <property type="project" value="InterPro"/>
</dbReference>
<evidence type="ECO:0000259" key="6">
    <source>
        <dbReference type="PROSITE" id="PS50262"/>
    </source>
</evidence>
<evidence type="ECO:0000256" key="5">
    <source>
        <dbReference type="SAM" id="Phobius"/>
    </source>
</evidence>
<dbReference type="InterPro" id="IPR000276">
    <property type="entry name" value="GPCR_Rhodpsn"/>
</dbReference>
<feature type="transmembrane region" description="Helical" evidence="5">
    <location>
        <begin position="261"/>
        <end position="283"/>
    </location>
</feature>
<dbReference type="Gene3D" id="1.20.1070.10">
    <property type="entry name" value="Rhodopsin 7-helix transmembrane proteins"/>
    <property type="match status" value="1"/>
</dbReference>
<dbReference type="Pfam" id="PF00001">
    <property type="entry name" value="7tm_1"/>
    <property type="match status" value="1"/>
</dbReference>
<dbReference type="AlphaFoldDB" id="A0A813NUD9"/>
<evidence type="ECO:0000313" key="7">
    <source>
        <dbReference type="EMBL" id="CAF0744713.1"/>
    </source>
</evidence>
<dbReference type="SUPFAM" id="SSF81321">
    <property type="entry name" value="Family A G protein-coupled receptor-like"/>
    <property type="match status" value="1"/>
</dbReference>
<keyword evidence="3 5" id="KW-1133">Transmembrane helix</keyword>
<accession>A0A813NUD9</accession>
<feature type="transmembrane region" description="Helical" evidence="5">
    <location>
        <begin position="181"/>
        <end position="201"/>
    </location>
</feature>
<dbReference type="EMBL" id="CAJNOJ010000004">
    <property type="protein sequence ID" value="CAF0744713.1"/>
    <property type="molecule type" value="Genomic_DNA"/>
</dbReference>
<comment type="subcellular location">
    <subcellularLocation>
        <location evidence="1">Membrane</location>
    </subcellularLocation>
</comment>
<dbReference type="InterPro" id="IPR017452">
    <property type="entry name" value="GPCR_Rhodpsn_7TM"/>
</dbReference>
<evidence type="ECO:0000256" key="1">
    <source>
        <dbReference type="ARBA" id="ARBA00004370"/>
    </source>
</evidence>
<evidence type="ECO:0000256" key="2">
    <source>
        <dbReference type="ARBA" id="ARBA00022692"/>
    </source>
</evidence>
<name>A0A813NUD9_ADIRI</name>
<keyword evidence="4 5" id="KW-0472">Membrane</keyword>
<dbReference type="Proteomes" id="UP000663852">
    <property type="component" value="Unassembled WGS sequence"/>
</dbReference>
<feature type="transmembrane region" description="Helical" evidence="5">
    <location>
        <begin position="222"/>
        <end position="241"/>
    </location>
</feature>
<evidence type="ECO:0000256" key="4">
    <source>
        <dbReference type="ARBA" id="ARBA00023136"/>
    </source>
</evidence>
<dbReference type="PANTHER" id="PTHR46641:SF25">
    <property type="entry name" value="CNMAMIDE RECEPTOR-RELATED"/>
    <property type="match status" value="1"/>
</dbReference>
<evidence type="ECO:0000313" key="10">
    <source>
        <dbReference type="Proteomes" id="UP000663852"/>
    </source>
</evidence>
<protein>
    <recommendedName>
        <fullName evidence="6">G-protein coupled receptors family 1 profile domain-containing protein</fullName>
    </recommendedName>
</protein>
<dbReference type="GO" id="GO:0016020">
    <property type="term" value="C:membrane"/>
    <property type="evidence" value="ECO:0007669"/>
    <property type="project" value="UniProtKB-SubCell"/>
</dbReference>
<feature type="domain" description="G-protein coupled receptors family 1 profile" evidence="6">
    <location>
        <begin position="30"/>
        <end position="276"/>
    </location>
</feature>
<dbReference type="PANTHER" id="PTHR46641">
    <property type="entry name" value="FMRFAMIDE RECEPTOR-RELATED"/>
    <property type="match status" value="1"/>
</dbReference>
<keyword evidence="9" id="KW-1185">Reference proteome</keyword>
<dbReference type="EMBL" id="CAJNOR010001279">
    <property type="protein sequence ID" value="CAF1112877.1"/>
    <property type="molecule type" value="Genomic_DNA"/>
</dbReference>
<feature type="transmembrane region" description="Helical" evidence="5">
    <location>
        <begin position="50"/>
        <end position="71"/>
    </location>
</feature>
<proteinExistence type="predicted"/>
<dbReference type="InterPro" id="IPR052954">
    <property type="entry name" value="GPCR-Ligand_Int"/>
</dbReference>
<feature type="transmembrane region" description="Helical" evidence="5">
    <location>
        <begin position="130"/>
        <end position="151"/>
    </location>
</feature>
<sequence>MNSTENSVTEEEIAYTAILGTIVYIGGFIGNILSLTIFVREEIRRVSTGLLFLFLTISNSFQLLTLTIEFIDVAYNFRLFACVVIRCRILYWFQNIFRALSSYTACTISCDRMFRALYPIRAKQICTCRIAWRIVFIYYLVFTCSLTFYLLPFIQENSDGICITSSDPTYDKFLSVIWPPMRTIVVCVLPVSIMISTNIFLWRRVRESRRRTSPLSSHTDRMLIFITISNVLAFIITQIPFHVYATIVRYKQSIKHMRTPMLLWSSLYFGIGFYIYSLTSPYFRSKFLLTVRYCFKRHNSNRIHQQTHQYTISQRNQSKR</sequence>
<evidence type="ECO:0000313" key="8">
    <source>
        <dbReference type="EMBL" id="CAF1112877.1"/>
    </source>
</evidence>
<evidence type="ECO:0000256" key="3">
    <source>
        <dbReference type="ARBA" id="ARBA00022989"/>
    </source>
</evidence>
<evidence type="ECO:0000313" key="9">
    <source>
        <dbReference type="Proteomes" id="UP000663828"/>
    </source>
</evidence>
<dbReference type="Proteomes" id="UP000663828">
    <property type="component" value="Unassembled WGS sequence"/>
</dbReference>
<dbReference type="OrthoDB" id="9990906at2759"/>
<keyword evidence="2 5" id="KW-0812">Transmembrane</keyword>
<dbReference type="PROSITE" id="PS50262">
    <property type="entry name" value="G_PROTEIN_RECEP_F1_2"/>
    <property type="match status" value="1"/>
</dbReference>
<reference evidence="7" key="1">
    <citation type="submission" date="2021-02" db="EMBL/GenBank/DDBJ databases">
        <authorList>
            <person name="Nowell W R."/>
        </authorList>
    </citation>
    <scope>NUCLEOTIDE SEQUENCE</scope>
</reference>